<evidence type="ECO:0000313" key="5">
    <source>
        <dbReference type="Proteomes" id="UP000253426"/>
    </source>
</evidence>
<keyword evidence="5" id="KW-1185">Reference proteome</keyword>
<gene>
    <name evidence="4" type="ORF">DES53_103368</name>
</gene>
<evidence type="ECO:0000259" key="2">
    <source>
        <dbReference type="Pfam" id="PF01869"/>
    </source>
</evidence>
<reference evidence="4 5" key="1">
    <citation type="submission" date="2018-06" db="EMBL/GenBank/DDBJ databases">
        <title>Genomic Encyclopedia of Type Strains, Phase IV (KMG-IV): sequencing the most valuable type-strain genomes for metagenomic binning, comparative biology and taxonomic classification.</title>
        <authorList>
            <person name="Goeker M."/>
        </authorList>
    </citation>
    <scope>NUCLEOTIDE SEQUENCE [LARGE SCALE GENOMIC DNA]</scope>
    <source>
        <strain evidence="4 5">DSM 25532</strain>
    </source>
</reference>
<dbReference type="Pfam" id="PF01869">
    <property type="entry name" value="BcrAD_BadFG"/>
    <property type="match status" value="2"/>
</dbReference>
<feature type="domain" description="ATPase BadF/BadG/BcrA/BcrD type" evidence="2">
    <location>
        <begin position="18"/>
        <end position="238"/>
    </location>
</feature>
<comment type="caution">
    <text evidence="4">The sequence shown here is derived from an EMBL/GenBank/DDBJ whole genome shotgun (WGS) entry which is preliminary data.</text>
</comment>
<dbReference type="PANTHER" id="PTHR32329:SF4">
    <property type="entry name" value="ACTIVATOR OF 2-HYDROXYACYL-COA DEHYDRATASE"/>
    <property type="match status" value="1"/>
</dbReference>
<organism evidence="4 5">
    <name type="scientific">Roseimicrobium gellanilyticum</name>
    <dbReference type="NCBI Taxonomy" id="748857"/>
    <lineage>
        <taxon>Bacteria</taxon>
        <taxon>Pseudomonadati</taxon>
        <taxon>Verrucomicrobiota</taxon>
        <taxon>Verrucomicrobiia</taxon>
        <taxon>Verrucomicrobiales</taxon>
        <taxon>Verrucomicrobiaceae</taxon>
        <taxon>Roseimicrobium</taxon>
    </lineage>
</organism>
<keyword evidence="1" id="KW-0175">Coiled coil</keyword>
<feature type="coiled-coil region" evidence="1">
    <location>
        <begin position="1121"/>
        <end position="1167"/>
    </location>
</feature>
<sequence>MSTTHHPANPSRSSGLVIGLDVGSTTVKAVVVAPDTRAILWSDYRRHETKQVATAAQMLSEICEAFPTVTTDGMHIFITGSGGSPLVEPLGATFVQEVNAVTLAVEMLHPEAGSVIELGGQDAKIIIFQRDPKTGEKRPLCSMNDKCASGTGATIDKCILKAGLPREQLAGLRFDATKLHKVAAKCGVFAETDIVNLIKSGIPAPEVVCSLADAIVNQNLSVLTRGNTLLPQVILLGGPNTYLPFLQDCWRLRIPETWTQRGMRPPLTDSIEDVIVVPDNAQYYAAYGAVLYGLDLPEGTGRFRGMAALREFASSKESAASSRQSGARLVHSEREVREFRREYAVPKFERTTFVPGETVRAVIGLDGGSTSSKAVLVSQSGEVLAKSYRLSKGNPIEDFRNLLTDLNTQVEQQGAQLEVLGFGATGYAADVLETVAGADVNIVETVAHMLSARHFFGEIDVICDVGGQDIKVLMMQNGDISDFRLSNQCSAGNGMLLQAMADQFGVPLREYADTAFAAKGAPVFSYGCAVFLDSDRVNFQKEGYHREELLAGLAMVLPKNIWQYVVQIPRLASLGTRFVLQGGTQYNLAAVKAQVDYIKERVPGAEVHVHPYCGEAGAIGAAIEVLRVVKRKGGTSFIGMRQSMGIAYTTRNDEKTRCNFCRNHCSRTFVDAQAPDGRNSRYISGFSCEKGTVESKDAMLALVKKRNALKEEHLNLLEYEARVVFQSVYKPKTLPDEGSPLPAREVAKAWWPFSAKRNARSFQRSNTAAAERRQHLRIGIPRVLNLYTTAPLFRAYFEALGIPSRNICFSPPTSEEMYLEGARYGSVDPCYPSKVVQAHLHHLLFKAHQPPESSLDYIFFPSITHLPTFVSPVMDSASCPIVAGTPNVMKAAFTKEQHYFAARGTEYIDSAVTLEEPAYFKRQMFEMWGERLGITEDESDFAVDEGWEALRQINLELERRGLEVLEKAERENKIVLLVLARPYHADPGMNHGLLEEFQALGYPVLTIRSIPKEPAWLSRWFREDLESGRISNPLDIRDVWPENYSTNSVQKVWAAKFAARHPHVAVLDLSSFKCGHDAPTYGLISDIIAASKTPYLAMHDLDANKPAGSQKIRVKTYAYTLRRHQEMLEDRAARFDELQQRLAERRNQLMARRKETLERQYDVARADMDCAFHRYLEEEESVFGIRTADLSKEYPASPPQFDRTADIAPQPPRVDFLTRTAQSGASCRGGCSGCGTGCSPKPQLAPSLNFID</sequence>
<dbReference type="RefSeq" id="WP_113958496.1">
    <property type="nucleotide sequence ID" value="NZ_QNRR01000003.1"/>
</dbReference>
<feature type="domain" description="ATPase BadF/BadG/BcrA/BcrD type" evidence="2">
    <location>
        <begin position="363"/>
        <end position="623"/>
    </location>
</feature>
<dbReference type="Proteomes" id="UP000253426">
    <property type="component" value="Unassembled WGS sequence"/>
</dbReference>
<evidence type="ECO:0000259" key="3">
    <source>
        <dbReference type="Pfam" id="PF09989"/>
    </source>
</evidence>
<dbReference type="CDD" id="cd24034">
    <property type="entry name" value="ASKHA_NBD_O66634-like_rpt1"/>
    <property type="match status" value="1"/>
</dbReference>
<protein>
    <submittedName>
        <fullName evidence="4">Putative CoA-substrate-specific enzyme activase</fullName>
    </submittedName>
</protein>
<dbReference type="CDD" id="cd24035">
    <property type="entry name" value="ASKHA_NBD_O66634-like_rpt2"/>
    <property type="match status" value="1"/>
</dbReference>
<dbReference type="SUPFAM" id="SSF53067">
    <property type="entry name" value="Actin-like ATPase domain"/>
    <property type="match status" value="2"/>
</dbReference>
<dbReference type="PANTHER" id="PTHR32329">
    <property type="entry name" value="BIFUNCTIONAL PROTEIN [INCLUDES 2-HYDROXYACYL-COA DEHYDRATASE (N-TER) AND ITS ACTIVATOR DOMAIN (C_TERM)-RELATED"/>
    <property type="match status" value="1"/>
</dbReference>
<accession>A0A366HPD1</accession>
<dbReference type="Pfam" id="PF09989">
    <property type="entry name" value="DUF2229"/>
    <property type="match status" value="1"/>
</dbReference>
<evidence type="ECO:0000256" key="1">
    <source>
        <dbReference type="SAM" id="Coils"/>
    </source>
</evidence>
<dbReference type="OrthoDB" id="9802715at2"/>
<dbReference type="EMBL" id="QNRR01000003">
    <property type="protein sequence ID" value="RBP45370.1"/>
    <property type="molecule type" value="Genomic_DNA"/>
</dbReference>
<dbReference type="InterPro" id="IPR018709">
    <property type="entry name" value="CoA_activase_DUF2229"/>
</dbReference>
<name>A0A366HPD1_9BACT</name>
<dbReference type="Gene3D" id="3.30.420.40">
    <property type="match status" value="4"/>
</dbReference>
<dbReference type="AlphaFoldDB" id="A0A366HPD1"/>
<evidence type="ECO:0000313" key="4">
    <source>
        <dbReference type="EMBL" id="RBP45370.1"/>
    </source>
</evidence>
<dbReference type="InterPro" id="IPR043129">
    <property type="entry name" value="ATPase_NBD"/>
</dbReference>
<feature type="domain" description="DUF2229" evidence="3">
    <location>
        <begin position="777"/>
        <end position="1009"/>
    </location>
</feature>
<dbReference type="InterPro" id="IPR002731">
    <property type="entry name" value="ATPase_BadF"/>
</dbReference>
<dbReference type="InterPro" id="IPR051805">
    <property type="entry name" value="Dehydratase_Activator_Redct"/>
</dbReference>
<proteinExistence type="predicted"/>